<keyword evidence="1" id="KW-0343">GTPase activation</keyword>
<dbReference type="AlphaFoldDB" id="A0A1A9WR95"/>
<feature type="coiled-coil region" evidence="2">
    <location>
        <begin position="901"/>
        <end position="992"/>
    </location>
</feature>
<dbReference type="PANTHER" id="PTHR47219">
    <property type="entry name" value="RAB GTPASE-ACTIVATING PROTEIN 1-LIKE"/>
    <property type="match status" value="1"/>
</dbReference>
<feature type="compositionally biased region" description="Low complexity" evidence="3">
    <location>
        <begin position="1"/>
        <end position="17"/>
    </location>
</feature>
<keyword evidence="7" id="KW-1185">Reference proteome</keyword>
<keyword evidence="2" id="KW-0175">Coiled coil</keyword>
<feature type="compositionally biased region" description="Basic and acidic residues" evidence="3">
    <location>
        <begin position="169"/>
        <end position="183"/>
    </location>
</feature>
<evidence type="ECO:0000256" key="3">
    <source>
        <dbReference type="SAM" id="MobiDB-lite"/>
    </source>
</evidence>
<dbReference type="PROSITE" id="PS01179">
    <property type="entry name" value="PID"/>
    <property type="match status" value="1"/>
</dbReference>
<dbReference type="InterPro" id="IPR050302">
    <property type="entry name" value="Rab_GAP_TBC_domain"/>
</dbReference>
<feature type="region of interest" description="Disordered" evidence="3">
    <location>
        <begin position="1"/>
        <end position="22"/>
    </location>
</feature>
<dbReference type="CDD" id="cd01211">
    <property type="entry name" value="PTB_Rab6GAP"/>
    <property type="match status" value="1"/>
</dbReference>
<dbReference type="Gene3D" id="1.10.8.270">
    <property type="entry name" value="putative rabgap domain of human tbc1 domain family member 14 like domains"/>
    <property type="match status" value="1"/>
</dbReference>
<dbReference type="Gene3D" id="2.30.29.30">
    <property type="entry name" value="Pleckstrin-homology domain (PH domain)/Phosphotyrosine-binding domain (PTB)"/>
    <property type="match status" value="1"/>
</dbReference>
<feature type="domain" description="PID" evidence="4">
    <location>
        <begin position="202"/>
        <end position="319"/>
    </location>
</feature>
<accession>A0A1A9WR95</accession>
<dbReference type="Gene3D" id="1.10.472.80">
    <property type="entry name" value="Ypt/Rab-GAP domain of gyp1p, domain 3"/>
    <property type="match status" value="1"/>
</dbReference>
<dbReference type="EnsemblMetazoa" id="GBRI029262-RA">
    <property type="protein sequence ID" value="GBRI029262-PA"/>
    <property type="gene ID" value="GBRI029262"/>
</dbReference>
<feature type="region of interest" description="Disordered" evidence="3">
    <location>
        <begin position="114"/>
        <end position="136"/>
    </location>
</feature>
<evidence type="ECO:0000259" key="5">
    <source>
        <dbReference type="PROSITE" id="PS50086"/>
    </source>
</evidence>
<feature type="domain" description="Rab-GAP TBC" evidence="5">
    <location>
        <begin position="655"/>
        <end position="841"/>
    </location>
</feature>
<evidence type="ECO:0000256" key="2">
    <source>
        <dbReference type="SAM" id="Coils"/>
    </source>
</evidence>
<dbReference type="PANTHER" id="PTHR47219:SF9">
    <property type="entry name" value="GTPASE ACTIVATING PROTEIN AND CENTROSOME-ASSOCIATED, ISOFORM B"/>
    <property type="match status" value="1"/>
</dbReference>
<dbReference type="GO" id="GO:0005096">
    <property type="term" value="F:GTPase activator activity"/>
    <property type="evidence" value="ECO:0007669"/>
    <property type="project" value="UniProtKB-KW"/>
</dbReference>
<evidence type="ECO:0000313" key="7">
    <source>
        <dbReference type="Proteomes" id="UP000091820"/>
    </source>
</evidence>
<protein>
    <recommendedName>
        <fullName evidence="8">Rab-GAP TBC domain-containing protein</fullName>
    </recommendedName>
</protein>
<evidence type="ECO:0000256" key="1">
    <source>
        <dbReference type="ARBA" id="ARBA00022468"/>
    </source>
</evidence>
<dbReference type="InterPro" id="IPR000195">
    <property type="entry name" value="Rab-GAP-TBC_dom"/>
</dbReference>
<sequence length="1180" mass="133284">MDDNLSTKSSESSITTSGEYEIVTDSNVTTPLDAQPSLDIANNRNISDLQHAMTDALKELESDKSCDAIANLNVTLKQKSLTLPLIETSSPILVVPDKTTELHTDSIATNMKTKTSLSYPGAKSTPTPKSDDSTSEMNRVGQSVFYDCVDSATAAIRVANVDRAAGDGQEVKEKQDIMKPEKNDTDEEISEIDQGCTIFSGVTYLGRSTINAPRSETEVYRIMSELNSGSSSTGAKISISIPNCSDGLVVLHDTENSIMATYEIQSIILYFRGPIETVEHGCFAFTWLHAKDLFLCHVFRCHIPEAVNQVSACFQKAFQTYPPSLTCSLTSAIESNMINSITSDVSGKLLNTAGYEFIVSLEIRERVAKNHFSPVPRDRNCFKLRANTDKEVHITVKQAPSTTLQPLLIERCFGVLLSPGKLVRQADMRLIDMLNMGYPQPQPSSVGSGDVPVSVNTTSCLNPYCIRAEWKASEKAFEQLNVETSKTFLTVAVDIVVRGIQEPVRFVIETPVTIQSAGELRIMDHFISKRPMTLRFYLHLKRTTDEYSWKVDSIDPSEEIIEQPQQSASSSSSYLLKFGMNNLSRIVRSSSIASIEDECLSDTDELSDGDEPLLSGTGEVSKECSQDTLDEWDPILKEWDGEKRPKNLANLVRLGVPEALREKIWQKLASIESKTEMHDMYKILITKETKCETVIQRDIHRTFPAHKCFKESGGSGQDALFKVSKAYAVYDNEVGYCQGLSFIAASLLLHMPEEDAFCVLVSLMYDYGLRDLYKQGFEVLYLRLYQLERLIKDHLPRLHEHFVACGIETHMYASQWFLTLFTARFPLCFVFHVLDVFLLDSLPLLFQVAITLLSICENDLRQLDFEGILKYFRVTLPKKCRSSSQARRIMKMACERKIKKLRQYEDEFMLKKQDKERIEKESQIYENRFGEERRKLQSEIVDLQQKLTEANERAIEKERKHTGIIQDYKQIIQRLEQDMTTLNETLANFRNVVSKCNICSKHFDSLDEEHLKCDATSSKSIDNRLSITANKHYNEAPLGPLDPLHTALQRIRELELELARAKLAQVEAECKNQDLNHQLSTTITEMQTNRNSWQPWFSKTLNTLQEKVATRTGREAQATFQSFMSSTGSETNSPSGHQEFKAFSVSNSPKLQTKFQAARLRSSIDSLRNIVVPLEPAEKL</sequence>
<dbReference type="Proteomes" id="UP000091820">
    <property type="component" value="Unassembled WGS sequence"/>
</dbReference>
<dbReference type="STRING" id="37001.A0A1A9WR95"/>
<dbReference type="FunFam" id="1.10.10.750:FF:000012">
    <property type="entry name" value="Rab GTPase-activating protein 1"/>
    <property type="match status" value="1"/>
</dbReference>
<feature type="region of interest" description="Disordered" evidence="3">
    <location>
        <begin position="167"/>
        <end position="188"/>
    </location>
</feature>
<name>A0A1A9WR95_9MUSC</name>
<proteinExistence type="predicted"/>
<dbReference type="InterPro" id="IPR011993">
    <property type="entry name" value="PH-like_dom_sf"/>
</dbReference>
<dbReference type="SMART" id="SM00462">
    <property type="entry name" value="PTB"/>
    <property type="match status" value="1"/>
</dbReference>
<reference evidence="7" key="1">
    <citation type="submission" date="2014-03" db="EMBL/GenBank/DDBJ databases">
        <authorList>
            <person name="Aksoy S."/>
            <person name="Warren W."/>
            <person name="Wilson R.K."/>
        </authorList>
    </citation>
    <scope>NUCLEOTIDE SEQUENCE [LARGE SCALE GENOMIC DNA]</scope>
    <source>
        <strain evidence="7">IAEA</strain>
    </source>
</reference>
<dbReference type="PROSITE" id="PS50086">
    <property type="entry name" value="TBC_RABGAP"/>
    <property type="match status" value="1"/>
</dbReference>
<dbReference type="VEuPathDB" id="VectorBase:GBRI029262"/>
<dbReference type="SUPFAM" id="SSF50729">
    <property type="entry name" value="PH domain-like"/>
    <property type="match status" value="1"/>
</dbReference>
<dbReference type="GO" id="GO:0031267">
    <property type="term" value="F:small GTPase binding"/>
    <property type="evidence" value="ECO:0007669"/>
    <property type="project" value="TreeGrafter"/>
</dbReference>
<evidence type="ECO:0000313" key="6">
    <source>
        <dbReference type="EnsemblMetazoa" id="GBRI029262-PA"/>
    </source>
</evidence>
<feature type="coiled-coil region" evidence="2">
    <location>
        <begin position="1044"/>
        <end position="1078"/>
    </location>
</feature>
<dbReference type="InterPro" id="IPR022164">
    <property type="entry name" value="Kinesin-like"/>
</dbReference>
<dbReference type="FunFam" id="1.10.472.80:FF:000047">
    <property type="entry name" value="Uncharacterized protein, isoform B"/>
    <property type="match status" value="1"/>
</dbReference>
<dbReference type="InterPro" id="IPR006020">
    <property type="entry name" value="PTB/PI_dom"/>
</dbReference>
<organism evidence="6 7">
    <name type="scientific">Glossina brevipalpis</name>
    <dbReference type="NCBI Taxonomy" id="37001"/>
    <lineage>
        <taxon>Eukaryota</taxon>
        <taxon>Metazoa</taxon>
        <taxon>Ecdysozoa</taxon>
        <taxon>Arthropoda</taxon>
        <taxon>Hexapoda</taxon>
        <taxon>Insecta</taxon>
        <taxon>Pterygota</taxon>
        <taxon>Neoptera</taxon>
        <taxon>Endopterygota</taxon>
        <taxon>Diptera</taxon>
        <taxon>Brachycera</taxon>
        <taxon>Muscomorpha</taxon>
        <taxon>Hippoboscoidea</taxon>
        <taxon>Glossinidae</taxon>
        <taxon>Glossina</taxon>
    </lineage>
</organism>
<dbReference type="InterPro" id="IPR035969">
    <property type="entry name" value="Rab-GAP_TBC_sf"/>
</dbReference>
<evidence type="ECO:0000259" key="4">
    <source>
        <dbReference type="PROSITE" id="PS01179"/>
    </source>
</evidence>
<dbReference type="Gene3D" id="1.10.10.750">
    <property type="entry name" value="Ypt/Rab-GAP domain of gyp1p, domain 1"/>
    <property type="match status" value="1"/>
</dbReference>
<dbReference type="FunFam" id="2.30.29.30:FF:000366">
    <property type="entry name" value="Uncharacterized protein, isoform B"/>
    <property type="match status" value="1"/>
</dbReference>
<dbReference type="Pfam" id="PF00566">
    <property type="entry name" value="RabGAP-TBC"/>
    <property type="match status" value="1"/>
</dbReference>
<evidence type="ECO:0008006" key="8">
    <source>
        <dbReference type="Google" id="ProtNLM"/>
    </source>
</evidence>
<dbReference type="FunFam" id="1.10.8.270:FF:000001">
    <property type="entry name" value="TBC1 domain family member 1"/>
    <property type="match status" value="1"/>
</dbReference>
<dbReference type="Pfam" id="PF12473">
    <property type="entry name" value="DUF3694"/>
    <property type="match status" value="1"/>
</dbReference>
<dbReference type="SMART" id="SM00164">
    <property type="entry name" value="TBC"/>
    <property type="match status" value="1"/>
</dbReference>
<reference evidence="6" key="2">
    <citation type="submission" date="2020-05" db="UniProtKB">
        <authorList>
            <consortium name="EnsemblMetazoa"/>
        </authorList>
    </citation>
    <scope>IDENTIFICATION</scope>
    <source>
        <strain evidence="6">IAEA</strain>
    </source>
</reference>
<dbReference type="SUPFAM" id="SSF47923">
    <property type="entry name" value="Ypt/Rab-GAP domain of gyp1p"/>
    <property type="match status" value="2"/>
</dbReference>